<evidence type="ECO:0000313" key="8">
    <source>
        <dbReference type="EMBL" id="GIH79439.1"/>
    </source>
</evidence>
<evidence type="ECO:0000256" key="3">
    <source>
        <dbReference type="ARBA" id="ARBA00023125"/>
    </source>
</evidence>
<proteinExistence type="inferred from homology"/>
<dbReference type="GO" id="GO:0006355">
    <property type="term" value="P:regulation of DNA-templated transcription"/>
    <property type="evidence" value="ECO:0007669"/>
    <property type="project" value="InterPro"/>
</dbReference>
<dbReference type="CDD" id="cd15831">
    <property type="entry name" value="BTAD"/>
    <property type="match status" value="1"/>
</dbReference>
<dbReference type="InterPro" id="IPR011990">
    <property type="entry name" value="TPR-like_helical_dom_sf"/>
</dbReference>
<feature type="compositionally biased region" description="Gly residues" evidence="6">
    <location>
        <begin position="326"/>
        <end position="339"/>
    </location>
</feature>
<keyword evidence="3 5" id="KW-0238">DNA-binding</keyword>
<evidence type="ECO:0000256" key="6">
    <source>
        <dbReference type="SAM" id="MobiDB-lite"/>
    </source>
</evidence>
<comment type="similarity">
    <text evidence="1">Belongs to the AfsR/DnrI/RedD regulatory family.</text>
</comment>
<dbReference type="GO" id="GO:0003677">
    <property type="term" value="F:DNA binding"/>
    <property type="evidence" value="ECO:0007669"/>
    <property type="project" value="UniProtKB-UniRule"/>
</dbReference>
<dbReference type="SUPFAM" id="SSF46894">
    <property type="entry name" value="C-terminal effector domain of the bipartite response regulators"/>
    <property type="match status" value="1"/>
</dbReference>
<keyword evidence="4" id="KW-0804">Transcription</keyword>
<dbReference type="Gene3D" id="3.40.50.300">
    <property type="entry name" value="P-loop containing nucleotide triphosphate hydrolases"/>
    <property type="match status" value="1"/>
</dbReference>
<dbReference type="InterPro" id="IPR016032">
    <property type="entry name" value="Sig_transdc_resp-reg_C-effctor"/>
</dbReference>
<evidence type="ECO:0000256" key="4">
    <source>
        <dbReference type="ARBA" id="ARBA00023163"/>
    </source>
</evidence>
<evidence type="ECO:0000256" key="5">
    <source>
        <dbReference type="PROSITE-ProRule" id="PRU01091"/>
    </source>
</evidence>
<evidence type="ECO:0000256" key="1">
    <source>
        <dbReference type="ARBA" id="ARBA00005820"/>
    </source>
</evidence>
<evidence type="ECO:0000256" key="2">
    <source>
        <dbReference type="ARBA" id="ARBA00023015"/>
    </source>
</evidence>
<reference evidence="8 9" key="1">
    <citation type="submission" date="2021-01" db="EMBL/GenBank/DDBJ databases">
        <title>Whole genome shotgun sequence of Planobispora longispora NBRC 13918.</title>
        <authorList>
            <person name="Komaki H."/>
            <person name="Tamura T."/>
        </authorList>
    </citation>
    <scope>NUCLEOTIDE SEQUENCE [LARGE SCALE GENOMIC DNA]</scope>
    <source>
        <strain evidence="8 9">NBRC 13918</strain>
    </source>
</reference>
<dbReference type="SMART" id="SM01043">
    <property type="entry name" value="BTAD"/>
    <property type="match status" value="1"/>
</dbReference>
<keyword evidence="9" id="KW-1185">Reference proteome</keyword>
<keyword evidence="2" id="KW-0805">Transcription regulation</keyword>
<dbReference type="PANTHER" id="PTHR47691">
    <property type="entry name" value="REGULATOR-RELATED"/>
    <property type="match status" value="1"/>
</dbReference>
<gene>
    <name evidence="8" type="ORF">Plo01_58680</name>
</gene>
<dbReference type="SUPFAM" id="SSF52540">
    <property type="entry name" value="P-loop containing nucleoside triphosphate hydrolases"/>
    <property type="match status" value="1"/>
</dbReference>
<evidence type="ECO:0000313" key="9">
    <source>
        <dbReference type="Proteomes" id="UP000616724"/>
    </source>
</evidence>
<dbReference type="SUPFAM" id="SSF48452">
    <property type="entry name" value="TPR-like"/>
    <property type="match status" value="2"/>
</dbReference>
<dbReference type="RefSeq" id="WP_239317272.1">
    <property type="nucleotide sequence ID" value="NZ_BOOH01000048.1"/>
</dbReference>
<dbReference type="SMART" id="SM00862">
    <property type="entry name" value="Trans_reg_C"/>
    <property type="match status" value="1"/>
</dbReference>
<dbReference type="EMBL" id="BOOH01000048">
    <property type="protein sequence ID" value="GIH79439.1"/>
    <property type="molecule type" value="Genomic_DNA"/>
</dbReference>
<organism evidence="8 9">
    <name type="scientific">Planobispora longispora</name>
    <dbReference type="NCBI Taxonomy" id="28887"/>
    <lineage>
        <taxon>Bacteria</taxon>
        <taxon>Bacillati</taxon>
        <taxon>Actinomycetota</taxon>
        <taxon>Actinomycetes</taxon>
        <taxon>Streptosporangiales</taxon>
        <taxon>Streptosporangiaceae</taxon>
        <taxon>Planobispora</taxon>
    </lineage>
</organism>
<feature type="DNA-binding region" description="OmpR/PhoB-type" evidence="5">
    <location>
        <begin position="1"/>
        <end position="91"/>
    </location>
</feature>
<feature type="region of interest" description="Disordered" evidence="6">
    <location>
        <begin position="648"/>
        <end position="679"/>
    </location>
</feature>
<dbReference type="GO" id="GO:0000160">
    <property type="term" value="P:phosphorelay signal transduction system"/>
    <property type="evidence" value="ECO:0007669"/>
    <property type="project" value="InterPro"/>
</dbReference>
<dbReference type="Gene3D" id="1.10.10.10">
    <property type="entry name" value="Winged helix-like DNA-binding domain superfamily/Winged helix DNA-binding domain"/>
    <property type="match status" value="1"/>
</dbReference>
<evidence type="ECO:0000259" key="7">
    <source>
        <dbReference type="PROSITE" id="PS51755"/>
    </source>
</evidence>
<dbReference type="PANTHER" id="PTHR47691:SF3">
    <property type="entry name" value="HTH-TYPE TRANSCRIPTIONAL REGULATOR RV0890C-RELATED"/>
    <property type="match status" value="1"/>
</dbReference>
<dbReference type="Proteomes" id="UP000616724">
    <property type="component" value="Unassembled WGS sequence"/>
</dbReference>
<dbReference type="InterPro" id="IPR027417">
    <property type="entry name" value="P-loop_NTPase"/>
</dbReference>
<comment type="caution">
    <text evidence="8">The sequence shown here is derived from an EMBL/GenBank/DDBJ whole genome shotgun (WGS) entry which is preliminary data.</text>
</comment>
<feature type="region of interest" description="Disordered" evidence="6">
    <location>
        <begin position="274"/>
        <end position="344"/>
    </location>
</feature>
<accession>A0A8J3RQQ1</accession>
<feature type="domain" description="OmpR/PhoB-type" evidence="7">
    <location>
        <begin position="1"/>
        <end position="91"/>
    </location>
</feature>
<feature type="compositionally biased region" description="Low complexity" evidence="6">
    <location>
        <begin position="287"/>
        <end position="304"/>
    </location>
</feature>
<dbReference type="InterPro" id="IPR001867">
    <property type="entry name" value="OmpR/PhoB-type_DNA-bd"/>
</dbReference>
<dbReference type="Pfam" id="PF03704">
    <property type="entry name" value="BTAD"/>
    <property type="match status" value="1"/>
</dbReference>
<dbReference type="InterPro" id="IPR005158">
    <property type="entry name" value="BTAD"/>
</dbReference>
<dbReference type="Gene3D" id="1.25.40.10">
    <property type="entry name" value="Tetratricopeptide repeat domain"/>
    <property type="match status" value="2"/>
</dbReference>
<dbReference type="InterPro" id="IPR036388">
    <property type="entry name" value="WH-like_DNA-bd_sf"/>
</dbReference>
<protein>
    <submittedName>
        <fullName evidence="8">SARP family transcriptional regulator</fullName>
    </submittedName>
</protein>
<dbReference type="PRINTS" id="PR00364">
    <property type="entry name" value="DISEASERSIST"/>
</dbReference>
<dbReference type="FunFam" id="1.25.40.10:FF:000222">
    <property type="entry name" value="SARP family transcriptional regulator"/>
    <property type="match status" value="1"/>
</dbReference>
<dbReference type="AlphaFoldDB" id="A0A8J3RQQ1"/>
<dbReference type="PROSITE" id="PS51755">
    <property type="entry name" value="OMPR_PHOB"/>
    <property type="match status" value="1"/>
</dbReference>
<dbReference type="Pfam" id="PF00486">
    <property type="entry name" value="Trans_reg_C"/>
    <property type="match status" value="1"/>
</dbReference>
<sequence length="1177" mass="121974">MRFGVLGAVEVRGADGEAVAVGGPRVRALLAMLAVEAGRLVTAERLIYGLYGDEPPANAANALQSQVSRLRQQLRRAGAVEGHPAGYRLVAAAEDVDAHRFERLALAGRRALAAGDPADAAALLRDALGLWRGPAFADAGEAPFAEGHAARLEELRLGAVEDRIEAELAMGEHRTLVGELRDLVTAHPLRERTRGQLMRALYGSGRQAEALAAYEEARQALAEELGADPGPDLAALHLAMLRADPSLAAPAGGAGRAAGVRPAPGDADRAAEVRFSRGDGEPVAGTSPSPGDAGRAAAAGSAPESAERVAETGTAPLTPGTRPGAEGAGDPGAEGGTAVAGGPRAGLPAQLTSFVGRGEELTRVGALLDGGRLVTLTGPGGAGKTRLALEAAGRASGEVRFADLSAVTDGAEVPQTVLGALGLREAGIAPPMPGRPTPDAVERMVAALTGREALLILDNCEHVVDAAAALAARLLGACPRLRILATSREALGITGENLYPLASLRLPPPGASPQDALGYPAVRLFVDRATAVRPDFVLRGADAGTAVRICRALDGLPLAIELAAARLRSLTLTEVAARLDDRFGLLSRGSRTAQPRHRTLRAVVEWSWELLDEAERGLARRLTVFAGGATLETATAVCAAGDADDAAGPGGITGPDGVADSDGVDGSGGMTGPDGASDPHGMADTDDVLASLVDKSLVEVAGGRYRMLETIRAFCAGQLAAAGEAERLRRAHADHFLALALRAGPYLLGAEQLEWLARLDAERDNLHAALRRTVEDADVERALRLLAALMPYWWLRGLRSEGAALARELARLVGTRVPAGLEEEYAVCVLSIASSGSRAEFDDHLRVAVDAVLAAGRPPRQPFVTMLWGMAMGVPDVDSLNPVTDHRFLVGSDPWSQALGHVGDGLVLLYGGQVGDAERELSTALDGFRAAGERWGLSVAHAELARIAEMRGDFGRALALVDESIAASRELGADDDVAERLCLRASLRACTGDDEGARRDGEHAMEIARGAGAADALAQAGRVLGRLARTRGDLAEARRWLETALAACPEGWFGFEETRALIMIELGLTAEAGGTAATALSWYRRARTTAARHQDMGMLATLAEALSGVALLDGDGNRAALLLGAGTALRGTAIVADADVARLTAAARVRLGDAVFEKTFARGASMTREEALALLGA</sequence>
<name>A0A8J3RQQ1_9ACTN</name>